<evidence type="ECO:0000313" key="2">
    <source>
        <dbReference type="Proteomes" id="UP000536604"/>
    </source>
</evidence>
<evidence type="ECO:0000313" key="1">
    <source>
        <dbReference type="EMBL" id="MBB6118359.1"/>
    </source>
</evidence>
<protein>
    <submittedName>
        <fullName evidence="1">Uncharacterized protein</fullName>
    </submittedName>
</protein>
<gene>
    <name evidence="1" type="ORF">FHS13_000287</name>
</gene>
<accession>A0A841IHX5</accession>
<name>A0A841IHX5_9ACTN</name>
<dbReference type="RefSeq" id="WP_343064862.1">
    <property type="nucleotide sequence ID" value="NZ_JACHJO010000001.1"/>
</dbReference>
<dbReference type="EMBL" id="JACHJO010000001">
    <property type="protein sequence ID" value="MBB6118359.1"/>
    <property type="molecule type" value="Genomic_DNA"/>
</dbReference>
<sequence length="217" mass="23380">MSTALAAVPEDVYTFNADGSLITQTTARERIAATLDGLDLRPGMKVLEIRTGSGYSMHGADLDQWTVPPRGVDARAQDGQGATWWIAGTWAREHPADAESLLARLADGVRTVRVFEDGDDPAEFRAWLYATHPSELVVLGGPQRFGIGVADSAGAFLFRPVGLDALTIGTPAESTARGWVQEWRTAGCPGWAQVRPVLRREGGGWQVRAERSEAAHS</sequence>
<comment type="caution">
    <text evidence="1">The sequence shown here is derived from an EMBL/GenBank/DDBJ whole genome shotgun (WGS) entry which is preliminary data.</text>
</comment>
<organism evidence="1 2">
    <name type="scientific">Nocardiopsis algeriensis</name>
    <dbReference type="NCBI Taxonomy" id="1478215"/>
    <lineage>
        <taxon>Bacteria</taxon>
        <taxon>Bacillati</taxon>
        <taxon>Actinomycetota</taxon>
        <taxon>Actinomycetes</taxon>
        <taxon>Streptosporangiales</taxon>
        <taxon>Nocardiopsidaceae</taxon>
        <taxon>Nocardiopsis</taxon>
    </lineage>
</organism>
<dbReference type="Proteomes" id="UP000536604">
    <property type="component" value="Unassembled WGS sequence"/>
</dbReference>
<proteinExistence type="predicted"/>
<keyword evidence="2" id="KW-1185">Reference proteome</keyword>
<dbReference type="AlphaFoldDB" id="A0A841IHX5"/>
<reference evidence="1 2" key="1">
    <citation type="submission" date="2020-08" db="EMBL/GenBank/DDBJ databases">
        <title>Genomic Encyclopedia of Type Strains, Phase III (KMG-III): the genomes of soil and plant-associated and newly described type strains.</title>
        <authorList>
            <person name="Whitman W."/>
        </authorList>
    </citation>
    <scope>NUCLEOTIDE SEQUENCE [LARGE SCALE GENOMIC DNA]</scope>
    <source>
        <strain evidence="1 2">CECT 8712</strain>
    </source>
</reference>